<keyword evidence="2" id="KW-0238">DNA-binding</keyword>
<dbReference type="InterPro" id="IPR041657">
    <property type="entry name" value="HTH_17"/>
</dbReference>
<dbReference type="Pfam" id="PF12728">
    <property type="entry name" value="HTH_17"/>
    <property type="match status" value="1"/>
</dbReference>
<reference evidence="2 3" key="1">
    <citation type="submission" date="2018-07" db="EMBL/GenBank/DDBJ databases">
        <title>Arthrobacter sp. nov., isolated from raw cow's milk with high bacterial count.</title>
        <authorList>
            <person name="Hahne J."/>
            <person name="Isele D."/>
            <person name="Lipski A."/>
        </authorList>
    </citation>
    <scope>NUCLEOTIDE SEQUENCE [LARGE SCALE GENOMIC DNA]</scope>
    <source>
        <strain evidence="2 3">JZ R-183</strain>
    </source>
</reference>
<keyword evidence="3" id="KW-1185">Reference proteome</keyword>
<accession>A0A496PH90</accession>
<dbReference type="EMBL" id="QQXL01000006">
    <property type="protein sequence ID" value="RKW69830.1"/>
    <property type="molecule type" value="Genomic_DNA"/>
</dbReference>
<dbReference type="Proteomes" id="UP000273119">
    <property type="component" value="Unassembled WGS sequence"/>
</dbReference>
<feature type="domain" description="Helix-turn-helix" evidence="1">
    <location>
        <begin position="21"/>
        <end position="69"/>
    </location>
</feature>
<evidence type="ECO:0000313" key="2">
    <source>
        <dbReference type="EMBL" id="RKW69830.1"/>
    </source>
</evidence>
<protein>
    <submittedName>
        <fullName evidence="2">DNA-binding protein</fullName>
    </submittedName>
</protein>
<comment type="caution">
    <text evidence="2">The sequence shown here is derived from an EMBL/GenBank/DDBJ whole genome shotgun (WGS) entry which is preliminary data.</text>
</comment>
<dbReference type="AlphaFoldDB" id="A0A496PH90"/>
<evidence type="ECO:0000259" key="1">
    <source>
        <dbReference type="Pfam" id="PF12728"/>
    </source>
</evidence>
<organism evidence="2 3">
    <name type="scientific">Galactobacter caseinivorans</name>
    <dbReference type="NCBI Taxonomy" id="2676123"/>
    <lineage>
        <taxon>Bacteria</taxon>
        <taxon>Bacillati</taxon>
        <taxon>Actinomycetota</taxon>
        <taxon>Actinomycetes</taxon>
        <taxon>Micrococcales</taxon>
        <taxon>Micrococcaceae</taxon>
        <taxon>Galactobacter</taxon>
    </lineage>
</organism>
<dbReference type="GO" id="GO:0003677">
    <property type="term" value="F:DNA binding"/>
    <property type="evidence" value="ECO:0007669"/>
    <property type="project" value="UniProtKB-KW"/>
</dbReference>
<sequence length="72" mass="7606">MSRGGPVTEISLKAPEARTTSVPAACEGMGISRATGYRLVRSGDFPVRVLKIGKQLRVSITDLNRYLDGGAG</sequence>
<gene>
    <name evidence="2" type="ORF">DWQ67_10120</name>
</gene>
<evidence type="ECO:0000313" key="3">
    <source>
        <dbReference type="Proteomes" id="UP000273119"/>
    </source>
</evidence>
<proteinExistence type="predicted"/>
<name>A0A496PH90_9MICC</name>